<dbReference type="RefSeq" id="WP_210118372.1">
    <property type="nucleotide sequence ID" value="NZ_CP054142.1"/>
</dbReference>
<keyword evidence="2" id="KW-0479">Metal-binding</keyword>
<reference evidence="6 8" key="2">
    <citation type="journal article" date="2021" name="Microbiol. Resour. Announc.">
        <title>Complete Genome Sequences of Three Human Oral Treponema parvum Isolates.</title>
        <authorList>
            <person name="Zeng H."/>
            <person name="Watt R.M."/>
        </authorList>
    </citation>
    <scope>NUCLEOTIDE SEQUENCE</scope>
    <source>
        <strain evidence="7 8">ATCC 700770</strain>
        <strain evidence="6">ATCC 700773</strain>
    </source>
</reference>
<dbReference type="EMBL" id="CP054142">
    <property type="protein sequence ID" value="QTQ14235.1"/>
    <property type="molecule type" value="Genomic_DNA"/>
</dbReference>
<evidence type="ECO:0000259" key="5">
    <source>
        <dbReference type="PROSITE" id="PS51379"/>
    </source>
</evidence>
<dbReference type="Pfam" id="PF13187">
    <property type="entry name" value="Fer4_9"/>
    <property type="match status" value="1"/>
</dbReference>
<keyword evidence="1" id="KW-0004">4Fe-4S</keyword>
<dbReference type="InterPro" id="IPR050157">
    <property type="entry name" value="PSI_iron-sulfur_center"/>
</dbReference>
<dbReference type="KEGG" id="tpav:HRQ91_07110"/>
<evidence type="ECO:0000256" key="1">
    <source>
        <dbReference type="ARBA" id="ARBA00022485"/>
    </source>
</evidence>
<protein>
    <submittedName>
        <fullName evidence="6">4Fe-4S binding protein</fullName>
    </submittedName>
</protein>
<evidence type="ECO:0000313" key="8">
    <source>
        <dbReference type="Proteomes" id="UP000671908"/>
    </source>
</evidence>
<evidence type="ECO:0000313" key="6">
    <source>
        <dbReference type="EMBL" id="QTQ11577.1"/>
    </source>
</evidence>
<evidence type="ECO:0000256" key="4">
    <source>
        <dbReference type="ARBA" id="ARBA00023014"/>
    </source>
</evidence>
<evidence type="ECO:0000313" key="9">
    <source>
        <dbReference type="Proteomes" id="UP000671995"/>
    </source>
</evidence>
<sequence>MAYKITDACVNCGSCEPVCPVGAISETGTARVIDEASCVSCGTCAPECPVNAIEAG</sequence>
<dbReference type="Proteomes" id="UP000671908">
    <property type="component" value="Chromosome"/>
</dbReference>
<evidence type="ECO:0000256" key="3">
    <source>
        <dbReference type="ARBA" id="ARBA00023004"/>
    </source>
</evidence>
<evidence type="ECO:0000313" key="7">
    <source>
        <dbReference type="EMBL" id="QTQ14235.1"/>
    </source>
</evidence>
<keyword evidence="4" id="KW-0411">Iron-sulfur</keyword>
<keyword evidence="3" id="KW-0408">Iron</keyword>
<dbReference type="EMBL" id="CP054257">
    <property type="protein sequence ID" value="QTQ11577.1"/>
    <property type="molecule type" value="Genomic_DNA"/>
</dbReference>
<dbReference type="PANTHER" id="PTHR24960:SF79">
    <property type="entry name" value="PHOTOSYSTEM I IRON-SULFUR CENTER"/>
    <property type="match status" value="1"/>
</dbReference>
<organism evidence="6 9">
    <name type="scientific">Treponema parvum</name>
    <dbReference type="NCBI Taxonomy" id="138851"/>
    <lineage>
        <taxon>Bacteria</taxon>
        <taxon>Pseudomonadati</taxon>
        <taxon>Spirochaetota</taxon>
        <taxon>Spirochaetia</taxon>
        <taxon>Spirochaetales</taxon>
        <taxon>Treponemataceae</taxon>
        <taxon>Treponema</taxon>
    </lineage>
</organism>
<feature type="domain" description="4Fe-4S ferredoxin-type" evidence="5">
    <location>
        <begin position="29"/>
        <end position="56"/>
    </location>
</feature>
<dbReference type="Proteomes" id="UP000671995">
    <property type="component" value="Chromosome"/>
</dbReference>
<dbReference type="PROSITE" id="PS00198">
    <property type="entry name" value="4FE4S_FER_1"/>
    <property type="match status" value="2"/>
</dbReference>
<dbReference type="InterPro" id="IPR017896">
    <property type="entry name" value="4Fe4S_Fe-S-bd"/>
</dbReference>
<dbReference type="PANTHER" id="PTHR24960">
    <property type="entry name" value="PHOTOSYSTEM I IRON-SULFUR CENTER-RELATED"/>
    <property type="match status" value="1"/>
</dbReference>
<dbReference type="SUPFAM" id="SSF54862">
    <property type="entry name" value="4Fe-4S ferredoxins"/>
    <property type="match status" value="1"/>
</dbReference>
<reference evidence="6" key="1">
    <citation type="submission" date="2020-05" db="EMBL/GenBank/DDBJ databases">
        <authorList>
            <person name="Zeng H."/>
            <person name="Chan Y.K."/>
            <person name="Watt R.M."/>
        </authorList>
    </citation>
    <scope>NUCLEOTIDE SEQUENCE</scope>
    <source>
        <strain evidence="7">ATCC 700770</strain>
        <strain evidence="6">ATCC 700773</strain>
    </source>
</reference>
<dbReference type="GO" id="GO:0046872">
    <property type="term" value="F:metal ion binding"/>
    <property type="evidence" value="ECO:0007669"/>
    <property type="project" value="UniProtKB-KW"/>
</dbReference>
<dbReference type="InterPro" id="IPR017900">
    <property type="entry name" value="4Fe4S_Fe_S_CS"/>
</dbReference>
<feature type="domain" description="4Fe-4S ferredoxin-type" evidence="5">
    <location>
        <begin position="1"/>
        <end position="25"/>
    </location>
</feature>
<dbReference type="Gene3D" id="3.30.70.20">
    <property type="match status" value="1"/>
</dbReference>
<dbReference type="AlphaFoldDB" id="A0A975ICA4"/>
<dbReference type="GO" id="GO:0051539">
    <property type="term" value="F:4 iron, 4 sulfur cluster binding"/>
    <property type="evidence" value="ECO:0007669"/>
    <property type="project" value="UniProtKB-KW"/>
</dbReference>
<keyword evidence="8" id="KW-1185">Reference proteome</keyword>
<dbReference type="PROSITE" id="PS51379">
    <property type="entry name" value="4FE4S_FER_2"/>
    <property type="match status" value="2"/>
</dbReference>
<name>A0A975ICA4_9SPIR</name>
<proteinExistence type="predicted"/>
<evidence type="ECO:0000256" key="2">
    <source>
        <dbReference type="ARBA" id="ARBA00022723"/>
    </source>
</evidence>
<accession>A0A975ICA4</accession>
<gene>
    <name evidence="6" type="ORF">HRI96_04770</name>
    <name evidence="7" type="ORF">HRQ91_07110</name>
</gene>